<evidence type="ECO:0000313" key="8">
    <source>
        <dbReference type="EMBL" id="MCM1988527.1"/>
    </source>
</evidence>
<dbReference type="InterPro" id="IPR002023">
    <property type="entry name" value="NuoE-like"/>
</dbReference>
<dbReference type="Proteomes" id="UP001056429">
    <property type="component" value="Unassembled WGS sequence"/>
</dbReference>
<dbReference type="PANTHER" id="PTHR43342">
    <property type="entry name" value="NADH-QUINONE OXIDOREDUCTASE, E SUBUNIT"/>
    <property type="match status" value="1"/>
</dbReference>
<evidence type="ECO:0000256" key="6">
    <source>
        <dbReference type="ARBA" id="ARBA00034078"/>
    </source>
</evidence>
<dbReference type="GO" id="GO:0046872">
    <property type="term" value="F:metal ion binding"/>
    <property type="evidence" value="ECO:0007669"/>
    <property type="project" value="UniProtKB-KW"/>
</dbReference>
<keyword evidence="5 7" id="KW-0411">Iron-sulfur</keyword>
<evidence type="ECO:0000256" key="1">
    <source>
        <dbReference type="ARBA" id="ARBA00010643"/>
    </source>
</evidence>
<dbReference type="PIRSF" id="PIRSF000216">
    <property type="entry name" value="NADH_DH_24kDa"/>
    <property type="match status" value="1"/>
</dbReference>
<evidence type="ECO:0000256" key="4">
    <source>
        <dbReference type="ARBA" id="ARBA00023004"/>
    </source>
</evidence>
<evidence type="ECO:0000256" key="3">
    <source>
        <dbReference type="ARBA" id="ARBA00022723"/>
    </source>
</evidence>
<evidence type="ECO:0000313" key="9">
    <source>
        <dbReference type="Proteomes" id="UP001056429"/>
    </source>
</evidence>
<keyword evidence="3 7" id="KW-0479">Metal-binding</keyword>
<keyword evidence="4 7" id="KW-0408">Iron</keyword>
<dbReference type="EMBL" id="JAGSOJ010000001">
    <property type="protein sequence ID" value="MCM1988527.1"/>
    <property type="molecule type" value="Genomic_DNA"/>
</dbReference>
<dbReference type="InterPro" id="IPR036249">
    <property type="entry name" value="Thioredoxin-like_sf"/>
</dbReference>
<protein>
    <submittedName>
        <fullName evidence="8">NAD(P)H-dependent oxidoreductase subunit E</fullName>
    </submittedName>
</protein>
<name>A0A9J6NVL3_9CLOT</name>
<feature type="binding site" evidence="7">
    <location>
        <position position="127"/>
    </location>
    <ligand>
        <name>[2Fe-2S] cluster</name>
        <dbReference type="ChEBI" id="CHEBI:190135"/>
    </ligand>
</feature>
<feature type="binding site" evidence="7">
    <location>
        <position position="91"/>
    </location>
    <ligand>
        <name>[2Fe-2S] cluster</name>
        <dbReference type="ChEBI" id="CHEBI:190135"/>
    </ligand>
</feature>
<proteinExistence type="inferred from homology"/>
<keyword evidence="2 7" id="KW-0001">2Fe-2S</keyword>
<dbReference type="Pfam" id="PF01257">
    <property type="entry name" value="2Fe-2S_thioredx"/>
    <property type="match status" value="1"/>
</dbReference>
<dbReference type="SUPFAM" id="SSF52833">
    <property type="entry name" value="Thioredoxin-like"/>
    <property type="match status" value="1"/>
</dbReference>
<accession>A0A9J6NVL3</accession>
<dbReference type="Gene3D" id="3.40.30.10">
    <property type="entry name" value="Glutaredoxin"/>
    <property type="match status" value="1"/>
</dbReference>
<dbReference type="AlphaFoldDB" id="A0A9J6NVL3"/>
<dbReference type="GO" id="GO:0051537">
    <property type="term" value="F:2 iron, 2 sulfur cluster binding"/>
    <property type="evidence" value="ECO:0007669"/>
    <property type="project" value="UniProtKB-KW"/>
</dbReference>
<dbReference type="InterPro" id="IPR028431">
    <property type="entry name" value="NADP_DH_HndA-like"/>
</dbReference>
<gene>
    <name evidence="8" type="ORF">KDK92_02160</name>
</gene>
<comment type="cofactor">
    <cofactor evidence="7">
        <name>[2Fe-2S] cluster</name>
        <dbReference type="ChEBI" id="CHEBI:190135"/>
    </cofactor>
    <text evidence="7">Binds 1 [2Fe-2S] cluster.</text>
</comment>
<dbReference type="PANTHER" id="PTHR43342:SF1">
    <property type="entry name" value="BIFURCATING [FEFE] HYDROGENASE GAMMA SUBUNIT"/>
    <property type="match status" value="1"/>
</dbReference>
<dbReference type="GO" id="GO:0016491">
    <property type="term" value="F:oxidoreductase activity"/>
    <property type="evidence" value="ECO:0007669"/>
    <property type="project" value="InterPro"/>
</dbReference>
<reference evidence="8" key="1">
    <citation type="journal article" date="2021" name="mSystems">
        <title>Bacteria and Archaea Synergistically Convert Glycine Betaine to Biogenic Methane in the Formosa Cold Seep of the South China Sea.</title>
        <authorList>
            <person name="Li L."/>
            <person name="Zhang W."/>
            <person name="Zhang S."/>
            <person name="Song L."/>
            <person name="Sun Q."/>
            <person name="Zhang H."/>
            <person name="Xiang H."/>
            <person name="Dong X."/>
        </authorList>
    </citation>
    <scope>NUCLEOTIDE SEQUENCE</scope>
    <source>
        <strain evidence="8">ZWT</strain>
    </source>
</reference>
<sequence length="164" mass="18577">MIDFISNEELMLKVDSVLEAHGYSEFKLLSILLQVQEIIPGNFIPEEISKYISKRISVPLSKTYEVITFFEALSTHPKGKILIQICKSPVCTVNKYKDVLEPIENELGISVGETSEDGLFTLQYTSCFGACDISPAIRINDEVHGNLTKDKIKDIINSYRRKFQ</sequence>
<evidence type="ECO:0000256" key="5">
    <source>
        <dbReference type="ARBA" id="ARBA00023014"/>
    </source>
</evidence>
<feature type="binding site" evidence="7">
    <location>
        <position position="131"/>
    </location>
    <ligand>
        <name>[2Fe-2S] cluster</name>
        <dbReference type="ChEBI" id="CHEBI:190135"/>
    </ligand>
</feature>
<dbReference type="CDD" id="cd03064">
    <property type="entry name" value="TRX_Fd_NuoE"/>
    <property type="match status" value="1"/>
</dbReference>
<dbReference type="Gene3D" id="1.10.10.1590">
    <property type="entry name" value="NADH-quinone oxidoreductase subunit E"/>
    <property type="match status" value="1"/>
</dbReference>
<dbReference type="InterPro" id="IPR042128">
    <property type="entry name" value="NuoE_dom"/>
</dbReference>
<evidence type="ECO:0000256" key="2">
    <source>
        <dbReference type="ARBA" id="ARBA00022714"/>
    </source>
</evidence>
<comment type="caution">
    <text evidence="8">The sequence shown here is derived from an EMBL/GenBank/DDBJ whole genome shotgun (WGS) entry which is preliminary data.</text>
</comment>
<evidence type="ECO:0000256" key="7">
    <source>
        <dbReference type="PIRSR" id="PIRSR000216-1"/>
    </source>
</evidence>
<organism evidence="8 9">
    <name type="scientific">Oceanirhabdus seepicola</name>
    <dbReference type="NCBI Taxonomy" id="2828781"/>
    <lineage>
        <taxon>Bacteria</taxon>
        <taxon>Bacillati</taxon>
        <taxon>Bacillota</taxon>
        <taxon>Clostridia</taxon>
        <taxon>Eubacteriales</taxon>
        <taxon>Clostridiaceae</taxon>
        <taxon>Oceanirhabdus</taxon>
    </lineage>
</organism>
<dbReference type="InterPro" id="IPR041921">
    <property type="entry name" value="NuoE_N"/>
</dbReference>
<reference evidence="8" key="2">
    <citation type="submission" date="2021-04" db="EMBL/GenBank/DDBJ databases">
        <authorList>
            <person name="Dong X."/>
        </authorList>
    </citation>
    <scope>NUCLEOTIDE SEQUENCE</scope>
    <source>
        <strain evidence="8">ZWT</strain>
    </source>
</reference>
<comment type="similarity">
    <text evidence="1">Belongs to the complex I 24 kDa subunit family.</text>
</comment>
<comment type="cofactor">
    <cofactor evidence="6">
        <name>[2Fe-2S] cluster</name>
        <dbReference type="ChEBI" id="CHEBI:190135"/>
    </cofactor>
</comment>
<keyword evidence="9" id="KW-1185">Reference proteome</keyword>
<dbReference type="RefSeq" id="WP_250857392.1">
    <property type="nucleotide sequence ID" value="NZ_JAGSOJ010000001.1"/>
</dbReference>
<feature type="binding site" evidence="7">
    <location>
        <position position="86"/>
    </location>
    <ligand>
        <name>[2Fe-2S] cluster</name>
        <dbReference type="ChEBI" id="CHEBI:190135"/>
    </ligand>
</feature>